<keyword evidence="1" id="KW-0808">Transferase</keyword>
<proteinExistence type="inferred from homology"/>
<dbReference type="InterPro" id="IPR014030">
    <property type="entry name" value="Ketoacyl_synth_N"/>
</dbReference>
<feature type="region of interest" description="Disordered" evidence="2">
    <location>
        <begin position="1534"/>
        <end position="1553"/>
    </location>
</feature>
<comment type="similarity">
    <text evidence="1">Belongs to the thiolase-like superfamily. Beta-ketoacyl-ACP synthases family.</text>
</comment>
<dbReference type="CDD" id="cd00833">
    <property type="entry name" value="PKS"/>
    <property type="match status" value="1"/>
</dbReference>
<dbReference type="InterPro" id="IPR029069">
    <property type="entry name" value="HotDog_dom_sf"/>
</dbReference>
<dbReference type="SMART" id="SM00827">
    <property type="entry name" value="PKS_AT"/>
    <property type="match status" value="1"/>
</dbReference>
<dbReference type="Gene3D" id="3.30.70.3290">
    <property type="match status" value="1"/>
</dbReference>
<dbReference type="InterPro" id="IPR020841">
    <property type="entry name" value="PKS_Beta-ketoAc_synthase_dom"/>
</dbReference>
<feature type="domain" description="Ketosynthase family 3 (KS3)" evidence="3">
    <location>
        <begin position="486"/>
        <end position="926"/>
    </location>
</feature>
<dbReference type="SUPFAM" id="SSF52151">
    <property type="entry name" value="FabD/lysophospholipase-like"/>
    <property type="match status" value="1"/>
</dbReference>
<dbReference type="Gene3D" id="3.40.47.10">
    <property type="match status" value="2"/>
</dbReference>
<feature type="domain" description="Ketosynthase family 3 (KS3)" evidence="3">
    <location>
        <begin position="12"/>
        <end position="462"/>
    </location>
</feature>
<dbReference type="SMART" id="SM00825">
    <property type="entry name" value="PKS_KS"/>
    <property type="match status" value="1"/>
</dbReference>
<evidence type="ECO:0000259" key="3">
    <source>
        <dbReference type="PROSITE" id="PS52004"/>
    </source>
</evidence>
<dbReference type="RefSeq" id="WP_337715160.1">
    <property type="nucleotide sequence ID" value="NZ_JBBEGL010000005.1"/>
</dbReference>
<dbReference type="InterPro" id="IPR001227">
    <property type="entry name" value="Ac_transferase_dom_sf"/>
</dbReference>
<feature type="region of interest" description="Disordered" evidence="2">
    <location>
        <begin position="158"/>
        <end position="182"/>
    </location>
</feature>
<dbReference type="Pfam" id="PF00109">
    <property type="entry name" value="ketoacyl-synt"/>
    <property type="match status" value="2"/>
</dbReference>
<evidence type="ECO:0000256" key="2">
    <source>
        <dbReference type="SAM" id="MobiDB-lite"/>
    </source>
</evidence>
<evidence type="ECO:0000313" key="4">
    <source>
        <dbReference type="EMBL" id="MEJ2888519.1"/>
    </source>
</evidence>
<dbReference type="PROSITE" id="PS52004">
    <property type="entry name" value="KS3_2"/>
    <property type="match status" value="2"/>
</dbReference>
<dbReference type="Gene3D" id="3.10.129.10">
    <property type="entry name" value="Hotdog Thioesterase"/>
    <property type="match status" value="4"/>
</dbReference>
<dbReference type="Gene3D" id="3.40.366.10">
    <property type="entry name" value="Malonyl-Coenzyme A Acyl Carrier Protein, domain 2"/>
    <property type="match status" value="2"/>
</dbReference>
<keyword evidence="5" id="KW-1185">Reference proteome</keyword>
<dbReference type="InterPro" id="IPR052568">
    <property type="entry name" value="PKS-FAS_Synthase"/>
</dbReference>
<protein>
    <submittedName>
        <fullName evidence="4">Beta-ketoacyl synthase N-terminal-like domain-containing protein</fullName>
    </submittedName>
</protein>
<sequence>MTTAPTATATDREPVAVVGLSCLLPGAHTPVEFWETLRDGADRRTDGGHDRFGTDPSVPGGWGDDAHRVTAVRGGFVTEPDVDLTGLHLPAETLAGRDRVVRWSLHTARQALADAGLRPGDPRLARTGIALGNYSFPTASSSALTLPLVRDAVREGLRRGGVPAPDPDPDAADGAPDPHELWSAGEPVTVVTDALGLGGPGLSLDAACSSALYGMALARDLLETGRADVMLAGAVCAPDPLLIHLSFSDLGAYPDNGVSQPFDATSRGIVTGQGAGLLVLKRLSDARRDGDEVHAVIESLGLSNDGAGRHLLSPNVIGQLDTYRRAYDDAGVDPRDVDYVECHATGTPLGDTTELAGIAEFFTARGAEVPRLGSVKANLGHLLTVAGLSSVLKVVLAMRHGQLPATPGVGETVALPHGEHPGLGERVVRAPLAWERSAERRRLAGVSAFGFGGTDAHVVLADRPATEPAVESVQGARRSVPPRRASDPVALVGLGVRAAGIHGVDDLHDAVRTATPRLGPASAQRWYGLEDAVGSAPPEGGHLDDVEVDVRTYRIPPAQLGHANPQHAAFFDAAEQALADAGLTGEDAPDGPRRIAVVVAMDAEPHTNAHRARFDIGAHVRADLARAGVALDEADVRRLENAARGAVHPDLGANEVLSYIGNVMASRVCAAHDFTGPSFTVSADTTAGARALDVATLLLRDPSLEAVLVGGVDLAAGAENVLARRRVAEQDGEDVPPLGDGAAAVVVTRPRDVTGFPRHHATVDAMVLDTGVGGRSAVAAAARDALTAAGRRGEEIDHLELGAPGGAAERAEHAGLAEVYRSADDSIRHDRGGLVGRLSDLTGDLQRASVLAALVKVATCLRLAELPPAPDGVVLDAAATPALDGSALRVPASRRPWLRRLGGGPRLAALSTVGHRGPIGRPAAHLVLSSAPDGPTDHGEHRPGADWAAAHGPLLLPLAGDGVDALLAAITARRDELAAGADVAGLVREATAAFTAGPATAVLVAPDAAALRRELEAALGGLGTAVAERGEWMTPTGSYATTRPIGPDGRIAFVYPGAFTTYPEAGQDLFRLFPGLRRGLEREVPSPRGALKLEALFPAGRARLGRRDLMRHEAELIDDIPTVLATGTTLAVLHTRLLGDVLGVAPDGGFGYSLGESSMLFASGVWATAERDDVALRSSPLFRDQLRGRKGLVRRAWDIPDDVADDAVWATYVVLAPVEDVRAALAGRDRVFLTHVNTPREVVVAGDPAQCAELVAAVGGKSARAPANHVMHNPVVAPVREALAGLNSYALGEPPSELELLSAFDHDRVDVRDRHDLAERIAATLTSEIDFVRLTRTAHDRGFRYFVEVGPGATCTRWVGETLADAPHVAVSADRRGAGTAQGLASALARLAAHGVPVALEVLLPPAPEAAPARPAMTFTVVNGAESVVEQVARATTDVLAAPTERAVPQFPTEEEAAVPATPQESPEDEPIVLEAEPFVFLPRREEAPPAPTSVPAGPPSGGQVRLALAVADAHRAAVRAHEAAAGQAVATLLAGDTPPPELPAPPPRPPRRDDVLFDEHDMLEFARGKVANVFGERFAEVDTYDYRVRLPEPPYLFVSRVTDLHGETGRFEPSTITTEFDVPADAWFTVDGLAPTAVTVEAGQCDLLLISYLGIDFESRGERVYRLLDSTLRFVTGLPRAGQTLRYEISIDRFVRDGGTLLFFFSYRCFADGELCLELTDACAGFFNAAELDASLGVVETVVDRRRRAAMTPAWFKPLARTDRTALGAEDLRLLSRGRLAEVFGPAWDQHADGCNPSIRLPDERLRMIDEITAIDRLGGPRGLGELTATTELDPDGWYFACHFTGDPVLAGSLVAEGGVQLLQVYAMYLGLHLVLPDAEFQAIPDLTTKIKVRGQITPGTPRITYRAEITDVTMLPRPAVVADLTIYDGDKPIISVQDFGIQVREKPGTDFRPGPGGVPPFLGRRTPTGEATFVNELHLAHAAKGDLAVTMGPEFEIYAGRRAPHIPNGDFRFVDRIVAMDGTRGQLRPGATMISEYDVPPEAWYLAEAPGGRTPHCVVLESSLQAAIFLGYYLGATLQHPDADLCIRNLDGSASYVADVDLRGRTVRQHTEMLSSSSAGGTVLQSFRYELSVDGVVFHRGESLFGYFPPEALATQVGLDNGRRVAPWLDRQEALEGVRHLDRDEDWFTTAPALGDGHLRLVDAVDLVEGGGDHGRGYVRASRRIDHDDWYFSCHFHRDPVMPGSLGVEAVLQALQIWTRESGLSARFADPVFAVPTDVATGWRYRGQILRDDPLMLADAHVREVHDHGDRVVVVADAGVWRVPADGEPLRIYELTAVAIEVRDTRTARTTPTVTEEQR</sequence>
<dbReference type="InterPro" id="IPR014043">
    <property type="entry name" value="Acyl_transferase_dom"/>
</dbReference>
<gene>
    <name evidence="4" type="ORF">WCD41_18825</name>
</gene>
<dbReference type="InterPro" id="IPR016035">
    <property type="entry name" value="Acyl_Trfase/lysoPLipase"/>
</dbReference>
<feature type="compositionally biased region" description="Pro residues" evidence="2">
    <location>
        <begin position="1538"/>
        <end position="1549"/>
    </location>
</feature>
<reference evidence="4 5" key="1">
    <citation type="submission" date="2024-03" db="EMBL/GenBank/DDBJ databases">
        <title>Actinomycetospora sp. OC33-EN06, a novel actinomycete isolated from wild orchid (Aerides multiflora).</title>
        <authorList>
            <person name="Suriyachadkun C."/>
        </authorList>
    </citation>
    <scope>NUCLEOTIDE SEQUENCE [LARGE SCALE GENOMIC DNA]</scope>
    <source>
        <strain evidence="4 5">OC33-EN06</strain>
    </source>
</reference>
<organism evidence="4 5">
    <name type="scientific">Actinomycetospora aeridis</name>
    <dbReference type="NCBI Taxonomy" id="3129231"/>
    <lineage>
        <taxon>Bacteria</taxon>
        <taxon>Bacillati</taxon>
        <taxon>Actinomycetota</taxon>
        <taxon>Actinomycetes</taxon>
        <taxon>Pseudonocardiales</taxon>
        <taxon>Pseudonocardiaceae</taxon>
        <taxon>Actinomycetospora</taxon>
    </lineage>
</organism>
<name>A0ABU8NAS1_9PSEU</name>
<dbReference type="SUPFAM" id="SSF54637">
    <property type="entry name" value="Thioesterase/thiol ester dehydrase-isomerase"/>
    <property type="match status" value="4"/>
</dbReference>
<dbReference type="Proteomes" id="UP001370100">
    <property type="component" value="Unassembled WGS sequence"/>
</dbReference>
<comment type="caution">
    <text evidence="4">The sequence shown here is derived from an EMBL/GenBank/DDBJ whole genome shotgun (WGS) entry which is preliminary data.</text>
</comment>
<dbReference type="PANTHER" id="PTHR43074:SF1">
    <property type="entry name" value="BETA-KETOACYL SYNTHASE FAMILY PROTEIN-RELATED"/>
    <property type="match status" value="1"/>
</dbReference>
<feature type="region of interest" description="Disordered" evidence="2">
    <location>
        <begin position="1444"/>
        <end position="1468"/>
    </location>
</feature>
<dbReference type="InterPro" id="IPR014031">
    <property type="entry name" value="Ketoacyl_synth_C"/>
</dbReference>
<dbReference type="Pfam" id="PF07977">
    <property type="entry name" value="FabA"/>
    <property type="match status" value="2"/>
</dbReference>
<dbReference type="Pfam" id="PF02801">
    <property type="entry name" value="Ketoacyl-synt_C"/>
    <property type="match status" value="1"/>
</dbReference>
<feature type="compositionally biased region" description="Basic and acidic residues" evidence="2">
    <location>
        <begin position="44"/>
        <end position="53"/>
    </location>
</feature>
<dbReference type="EMBL" id="JBBEGL010000005">
    <property type="protein sequence ID" value="MEJ2888519.1"/>
    <property type="molecule type" value="Genomic_DNA"/>
</dbReference>
<evidence type="ECO:0000313" key="5">
    <source>
        <dbReference type="Proteomes" id="UP001370100"/>
    </source>
</evidence>
<feature type="region of interest" description="Disordered" evidence="2">
    <location>
        <begin position="44"/>
        <end position="63"/>
    </location>
</feature>
<dbReference type="SUPFAM" id="SSF53901">
    <property type="entry name" value="Thiolase-like"/>
    <property type="match status" value="3"/>
</dbReference>
<evidence type="ECO:0000256" key="1">
    <source>
        <dbReference type="RuleBase" id="RU003694"/>
    </source>
</evidence>
<accession>A0ABU8NAS1</accession>
<dbReference type="PANTHER" id="PTHR43074">
    <property type="entry name" value="OMEGA-3 POLYUNSATURATED FATTY ACID SYNTHASE PFAB-RELATED"/>
    <property type="match status" value="1"/>
</dbReference>
<dbReference type="InterPro" id="IPR016039">
    <property type="entry name" value="Thiolase-like"/>
</dbReference>
<dbReference type="InterPro" id="IPR013114">
    <property type="entry name" value="FabA_FabZ"/>
</dbReference>